<protein>
    <submittedName>
        <fullName evidence="1">Uncharacterized protein</fullName>
    </submittedName>
</protein>
<keyword evidence="2" id="KW-1185">Reference proteome</keyword>
<dbReference type="Proteomes" id="UP000182983">
    <property type="component" value="Unassembled WGS sequence"/>
</dbReference>
<proteinExistence type="predicted"/>
<accession>A0A1H6H7E7</accession>
<organism evidence="1 2">
    <name type="scientific">Magnetospirillum fulvum</name>
    <name type="common">Rhodospirillum fulvum</name>
    <dbReference type="NCBI Taxonomy" id="1082"/>
    <lineage>
        <taxon>Bacteria</taxon>
        <taxon>Pseudomonadati</taxon>
        <taxon>Pseudomonadota</taxon>
        <taxon>Alphaproteobacteria</taxon>
        <taxon>Rhodospirillales</taxon>
        <taxon>Rhodospirillaceae</taxon>
        <taxon>Magnetospirillum</taxon>
    </lineage>
</organism>
<name>A0A1H6H7E7_MAGFU</name>
<evidence type="ECO:0000313" key="1">
    <source>
        <dbReference type="EMBL" id="SEH30214.1"/>
    </source>
</evidence>
<dbReference type="EMBL" id="FNWO01000003">
    <property type="protein sequence ID" value="SEH30214.1"/>
    <property type="molecule type" value="Genomic_DNA"/>
</dbReference>
<evidence type="ECO:0000313" key="2">
    <source>
        <dbReference type="Proteomes" id="UP000182983"/>
    </source>
</evidence>
<dbReference type="AlphaFoldDB" id="A0A1H6H7E7"/>
<sequence>MIPSIKAMGVTGISKSQVSIGAILLKRNDEWAVQRVRDMTMEFVTPFGDDPITSLLPVAAA</sequence>
<reference evidence="2" key="1">
    <citation type="submission" date="2016-10" db="EMBL/GenBank/DDBJ databases">
        <authorList>
            <person name="Varghese N."/>
            <person name="Submissions S."/>
        </authorList>
    </citation>
    <scope>NUCLEOTIDE SEQUENCE [LARGE SCALE GENOMIC DNA]</scope>
    <source>
        <strain evidence="2">DSM 13234</strain>
    </source>
</reference>
<gene>
    <name evidence="1" type="ORF">SAMN04244559_00879</name>
</gene>